<evidence type="ECO:0000256" key="2">
    <source>
        <dbReference type="ARBA" id="ARBA00022741"/>
    </source>
</evidence>
<feature type="region of interest" description="Disordered" evidence="4">
    <location>
        <begin position="189"/>
        <end position="468"/>
    </location>
</feature>
<dbReference type="OrthoDB" id="248923at2759"/>
<feature type="region of interest" description="Disordered" evidence="4">
    <location>
        <begin position="97"/>
        <end position="165"/>
    </location>
</feature>
<proteinExistence type="inferred from homology"/>
<dbReference type="InterPro" id="IPR051931">
    <property type="entry name" value="PAK3-like"/>
</dbReference>
<feature type="domain" description="Protein kinase" evidence="5">
    <location>
        <begin position="890"/>
        <end position="1163"/>
    </location>
</feature>
<feature type="compositionally biased region" description="Basic and acidic residues" evidence="4">
    <location>
        <begin position="431"/>
        <end position="446"/>
    </location>
</feature>
<gene>
    <name evidence="6" type="ORF">H0H81_005817</name>
</gene>
<feature type="compositionally biased region" description="Polar residues" evidence="4">
    <location>
        <begin position="195"/>
        <end position="204"/>
    </location>
</feature>
<feature type="region of interest" description="Disordered" evidence="4">
    <location>
        <begin position="58"/>
        <end position="81"/>
    </location>
</feature>
<reference evidence="6" key="2">
    <citation type="submission" date="2021-10" db="EMBL/GenBank/DDBJ databases">
        <title>Phylogenomics reveals ancestral predisposition of the termite-cultivated fungus Termitomyces towards a domesticated lifestyle.</title>
        <authorList>
            <person name="Auxier B."/>
            <person name="Grum-Grzhimaylo A."/>
            <person name="Cardenas M.E."/>
            <person name="Lodge J.D."/>
            <person name="Laessoe T."/>
            <person name="Pedersen O."/>
            <person name="Smith M.E."/>
            <person name="Kuyper T.W."/>
            <person name="Franco-Molano E.A."/>
            <person name="Baroni T.J."/>
            <person name="Aanen D.K."/>
        </authorList>
    </citation>
    <scope>NUCLEOTIDE SEQUENCE</scope>
    <source>
        <strain evidence="6">D49</strain>
    </source>
</reference>
<dbReference type="SMART" id="SM00219">
    <property type="entry name" value="TyrKc"/>
    <property type="match status" value="1"/>
</dbReference>
<feature type="compositionally biased region" description="Polar residues" evidence="4">
    <location>
        <begin position="58"/>
        <end position="74"/>
    </location>
</feature>
<protein>
    <recommendedName>
        <fullName evidence="5">Protein kinase domain-containing protein</fullName>
    </recommendedName>
</protein>
<feature type="compositionally biased region" description="Pro residues" evidence="4">
    <location>
        <begin position="544"/>
        <end position="553"/>
    </location>
</feature>
<evidence type="ECO:0000313" key="7">
    <source>
        <dbReference type="Proteomes" id="UP000717328"/>
    </source>
</evidence>
<feature type="compositionally biased region" description="Polar residues" evidence="4">
    <location>
        <begin position="270"/>
        <end position="279"/>
    </location>
</feature>
<feature type="region of interest" description="Disordered" evidence="4">
    <location>
        <begin position="621"/>
        <end position="673"/>
    </location>
</feature>
<dbReference type="Proteomes" id="UP000717328">
    <property type="component" value="Unassembled WGS sequence"/>
</dbReference>
<keyword evidence="3" id="KW-0067">ATP-binding</keyword>
<feature type="compositionally biased region" description="Basic and acidic residues" evidence="4">
    <location>
        <begin position="648"/>
        <end position="665"/>
    </location>
</feature>
<dbReference type="InterPro" id="IPR000719">
    <property type="entry name" value="Prot_kinase_dom"/>
</dbReference>
<dbReference type="PANTHER" id="PTHR45832">
    <property type="entry name" value="SERINE/THREONINE-PROTEIN KINASE SAMKA-RELATED-RELATED"/>
    <property type="match status" value="1"/>
</dbReference>
<dbReference type="PANTHER" id="PTHR45832:SF22">
    <property type="entry name" value="SERINE_THREONINE-PROTEIN KINASE SAMKA-RELATED"/>
    <property type="match status" value="1"/>
</dbReference>
<feature type="region of interest" description="Disordered" evidence="4">
    <location>
        <begin position="523"/>
        <end position="557"/>
    </location>
</feature>
<dbReference type="EMBL" id="JABCKI010005862">
    <property type="protein sequence ID" value="KAG5637084.1"/>
    <property type="molecule type" value="Genomic_DNA"/>
</dbReference>
<reference evidence="6" key="1">
    <citation type="submission" date="2021-02" db="EMBL/GenBank/DDBJ databases">
        <authorList>
            <person name="Nieuwenhuis M."/>
            <person name="Van De Peppel L.J.J."/>
        </authorList>
    </citation>
    <scope>NUCLEOTIDE SEQUENCE</scope>
    <source>
        <strain evidence="6">D49</strain>
    </source>
</reference>
<organism evidence="6 7">
    <name type="scientific">Sphagnurus paluster</name>
    <dbReference type="NCBI Taxonomy" id="117069"/>
    <lineage>
        <taxon>Eukaryota</taxon>
        <taxon>Fungi</taxon>
        <taxon>Dikarya</taxon>
        <taxon>Basidiomycota</taxon>
        <taxon>Agaricomycotina</taxon>
        <taxon>Agaricomycetes</taxon>
        <taxon>Agaricomycetidae</taxon>
        <taxon>Agaricales</taxon>
        <taxon>Tricholomatineae</taxon>
        <taxon>Lyophyllaceae</taxon>
        <taxon>Sphagnurus</taxon>
    </lineage>
</organism>
<dbReference type="Pfam" id="PF00069">
    <property type="entry name" value="Pkinase"/>
    <property type="match status" value="1"/>
</dbReference>
<feature type="compositionally biased region" description="Polar residues" evidence="4">
    <location>
        <begin position="840"/>
        <end position="855"/>
    </location>
</feature>
<feature type="compositionally biased region" description="Low complexity" evidence="4">
    <location>
        <begin position="1"/>
        <end position="17"/>
    </location>
</feature>
<dbReference type="InterPro" id="IPR020635">
    <property type="entry name" value="Tyr_kinase_cat_dom"/>
</dbReference>
<dbReference type="PROSITE" id="PS50011">
    <property type="entry name" value="PROTEIN_KINASE_DOM"/>
    <property type="match status" value="1"/>
</dbReference>
<feature type="compositionally biased region" description="Polar residues" evidence="4">
    <location>
        <begin position="358"/>
        <end position="368"/>
    </location>
</feature>
<feature type="compositionally biased region" description="Low complexity" evidence="4">
    <location>
        <begin position="288"/>
        <end position="314"/>
    </location>
</feature>
<dbReference type="Gene3D" id="1.10.510.10">
    <property type="entry name" value="Transferase(Phosphotransferase) domain 1"/>
    <property type="match status" value="1"/>
</dbReference>
<feature type="compositionally biased region" description="Low complexity" evidence="4">
    <location>
        <begin position="258"/>
        <end position="267"/>
    </location>
</feature>
<feature type="compositionally biased region" description="Polar residues" evidence="4">
    <location>
        <begin position="214"/>
        <end position="240"/>
    </location>
</feature>
<evidence type="ECO:0000256" key="3">
    <source>
        <dbReference type="ARBA" id="ARBA00022840"/>
    </source>
</evidence>
<dbReference type="SUPFAM" id="SSF56112">
    <property type="entry name" value="Protein kinase-like (PK-like)"/>
    <property type="match status" value="1"/>
</dbReference>
<keyword evidence="2" id="KW-0547">Nucleotide-binding</keyword>
<feature type="compositionally biased region" description="Polar residues" evidence="4">
    <location>
        <begin position="772"/>
        <end position="797"/>
    </location>
</feature>
<dbReference type="GO" id="GO:0005524">
    <property type="term" value="F:ATP binding"/>
    <property type="evidence" value="ECO:0007669"/>
    <property type="project" value="UniProtKB-KW"/>
</dbReference>
<feature type="region of interest" description="Disordered" evidence="4">
    <location>
        <begin position="1"/>
        <end position="20"/>
    </location>
</feature>
<evidence type="ECO:0000256" key="4">
    <source>
        <dbReference type="SAM" id="MobiDB-lite"/>
    </source>
</evidence>
<comment type="similarity">
    <text evidence="1">Belongs to the protein kinase superfamily. STE Ser/Thr protein kinase family. STE20 subfamily.</text>
</comment>
<evidence type="ECO:0000313" key="6">
    <source>
        <dbReference type="EMBL" id="KAG5637084.1"/>
    </source>
</evidence>
<dbReference type="InterPro" id="IPR011009">
    <property type="entry name" value="Kinase-like_dom_sf"/>
</dbReference>
<feature type="region of interest" description="Disordered" evidence="4">
    <location>
        <begin position="703"/>
        <end position="855"/>
    </location>
</feature>
<comment type="caution">
    <text evidence="6">The sequence shown here is derived from an EMBL/GenBank/DDBJ whole genome shotgun (WGS) entry which is preliminary data.</text>
</comment>
<feature type="compositionally biased region" description="Acidic residues" evidence="4">
    <location>
        <begin position="801"/>
        <end position="822"/>
    </location>
</feature>
<feature type="compositionally biased region" description="Low complexity" evidence="4">
    <location>
        <begin position="730"/>
        <end position="754"/>
    </location>
</feature>
<sequence>MASSSASYSNHSNQKSSRFSTSLKAFKFSTKDKEVKPPPLPPKDLYYLQNNRSLASLSPDTLSIHTTPLSPNSQHSHRLLPDRNMNQSSISLISSAASARSFSPAEPVPPLPTQTLKKSKGSGFFKFGKRSPKGGPSRSSPQADTDIPPPPAEDENISMPWNFQARLPPSWTTSLAKAGFTDEEIADLHRRRTAGSRSPGSQYLYNERPDSPAYTASNAPILTHPTPRTTSLPRTYSDASLRTVDTGARSPPPPLPPSSATSTPALPNRSLPQRQFSTDHSSLHHHYPSSSIHSSSHSISTSGGSHITHGSMTSFAQDAAARANSPHSASDRTHPSTPPRRTYHVTNEGMNSPPPSYTHYNIPQNAGGSSYPLDRKVPIETSSMDVTPRSHPSAAPSAVTPETTPQRYQRPRATTDTSHERTPSASASSSSHDESPPSRIRADSRSKRLTALPPRLSLHKSNDSSDLSSWGEALLSGISTASDLATPNTSTFAVAQESKLSSTTNGASQTNFVPTNSTYYARAQAQAAKHASPPTKIDDVLKRQPPPTRPIPPLNVRKAGTYQSAIDSDEDNGPSSSVVEPASTARYDPAATSWDEPQILSSKAPPSPLWNELQSMVSEEQAVPYSPALEDTLSPTLPRSPGAVPRPWLKDDGESRDRGVNRDSSRSSTSTVMALQEPATIVRKVSIARRTGAYVVEKSKLVAEREGTCHPSSSAGSSVGDPRHPPSPLSSNFGSEEGSASGSGSSSSLSQEQQTPTTDPGLDSSLMYYLDSTASPGPNKLSFSPIQKVPDTNTDNTGDVRDDDEEEEEDYDEEDDEGEEQETGTSTGAPLQRPKIVISGDTSSPGPTPAISSSGLTPLSPYQRYRGWLSAVVAPLEEFIDDAVDPREFYLDLQEIAEGESGSVFAARLTGKNIQRLRLPARIKVQDNDDLLNGRTTLVAIKSVAILPSGSPKLVDLQRELSLMKGLWHENLLSMDAVYVDLVEDTLWIRMELMERSLADIIGLVGQGLILQDRTIARFASDVLQALEFLQQHDIAHRDVRSDNLLLNSGGILKLTDFSNAARVTKTSPMLSDIVGVAYWQAPEVRTPPYNALKVDVWSLGATVWEMAESEPPFAETQQFGDRWPPLSQPKLYSPTLHDFLRQCSEPPLTRPTAGELRKTPFINNACGRPVIIQLISQCMAIEQALLEGDASRGNISE</sequence>
<dbReference type="AlphaFoldDB" id="A0A9P7FU38"/>
<dbReference type="GO" id="GO:0004713">
    <property type="term" value="F:protein tyrosine kinase activity"/>
    <property type="evidence" value="ECO:0007669"/>
    <property type="project" value="InterPro"/>
</dbReference>
<keyword evidence="7" id="KW-1185">Reference proteome</keyword>
<evidence type="ECO:0000259" key="5">
    <source>
        <dbReference type="PROSITE" id="PS50011"/>
    </source>
</evidence>
<evidence type="ECO:0000256" key="1">
    <source>
        <dbReference type="ARBA" id="ARBA00008874"/>
    </source>
</evidence>
<name>A0A9P7FU38_9AGAR</name>
<accession>A0A9P7FU38</accession>
<feature type="compositionally biased region" description="Polar residues" evidence="4">
    <location>
        <begin position="400"/>
        <end position="416"/>
    </location>
</feature>